<reference evidence="3" key="3">
    <citation type="submission" date="2025-09" db="UniProtKB">
        <authorList>
            <consortium name="Ensembl"/>
        </authorList>
    </citation>
    <scope>IDENTIFICATION</scope>
</reference>
<organism evidence="3 4">
    <name type="scientific">Meleagris gallopavo</name>
    <name type="common">Wild turkey</name>
    <dbReference type="NCBI Taxonomy" id="9103"/>
    <lineage>
        <taxon>Eukaryota</taxon>
        <taxon>Metazoa</taxon>
        <taxon>Chordata</taxon>
        <taxon>Craniata</taxon>
        <taxon>Vertebrata</taxon>
        <taxon>Euteleostomi</taxon>
        <taxon>Archelosauria</taxon>
        <taxon>Archosauria</taxon>
        <taxon>Dinosauria</taxon>
        <taxon>Saurischia</taxon>
        <taxon>Theropoda</taxon>
        <taxon>Coelurosauria</taxon>
        <taxon>Aves</taxon>
        <taxon>Neognathae</taxon>
        <taxon>Galloanserae</taxon>
        <taxon>Galliformes</taxon>
        <taxon>Phasianidae</taxon>
        <taxon>Meleagridinae</taxon>
        <taxon>Meleagris</taxon>
    </lineage>
</organism>
<keyword evidence="1" id="KW-0175">Coiled coil</keyword>
<reference evidence="3" key="1">
    <citation type="journal article" date="2010" name="PLoS Biol.">
        <title>Multi-platform next-generation sequencing of the domestic turkey (Meleagris gallopavo): genome assembly and analysis.</title>
        <authorList>
            <person name="Dalloul R.A."/>
            <person name="Long J.A."/>
            <person name="Zimin A.V."/>
            <person name="Aslam L."/>
            <person name="Beal K."/>
            <person name="Blomberg L.A."/>
            <person name="Bouffard P."/>
            <person name="Burt D.W."/>
            <person name="Crasta O."/>
            <person name="Crooijmans R.P."/>
            <person name="Cooper K."/>
            <person name="Coulombe R.A."/>
            <person name="De S."/>
            <person name="Delany M.E."/>
            <person name="Dodgson J.B."/>
            <person name="Dong J.J."/>
            <person name="Evans C."/>
            <person name="Frederickson K.M."/>
            <person name="Flicek P."/>
            <person name="Florea L."/>
            <person name="Folkerts O."/>
            <person name="Groenen M.A."/>
            <person name="Harkins T.T."/>
            <person name="Herrero J."/>
            <person name="Hoffmann S."/>
            <person name="Megens H.J."/>
            <person name="Jiang A."/>
            <person name="de Jong P."/>
            <person name="Kaiser P."/>
            <person name="Kim H."/>
            <person name="Kim K.W."/>
            <person name="Kim S."/>
            <person name="Langenberger D."/>
            <person name="Lee M.K."/>
            <person name="Lee T."/>
            <person name="Mane S."/>
            <person name="Marcais G."/>
            <person name="Marz M."/>
            <person name="McElroy A.P."/>
            <person name="Modise T."/>
            <person name="Nefedov M."/>
            <person name="Notredame C."/>
            <person name="Paton I.R."/>
            <person name="Payne W.S."/>
            <person name="Pertea G."/>
            <person name="Prickett D."/>
            <person name="Puiu D."/>
            <person name="Qioa D."/>
            <person name="Raineri E."/>
            <person name="Ruffier M."/>
            <person name="Salzberg S.L."/>
            <person name="Schatz M.C."/>
            <person name="Scheuring C."/>
            <person name="Schmidt C.J."/>
            <person name="Schroeder S."/>
            <person name="Searle S.M."/>
            <person name="Smith E.J."/>
            <person name="Smith J."/>
            <person name="Sonstegard T.S."/>
            <person name="Stadler P.F."/>
            <person name="Tafer H."/>
            <person name="Tu Z.J."/>
            <person name="Van Tassell C.P."/>
            <person name="Vilella A.J."/>
            <person name="Williams K.P."/>
            <person name="Yorke J.A."/>
            <person name="Zhang L."/>
            <person name="Zhang H.B."/>
            <person name="Zhang X."/>
            <person name="Zhang Y."/>
            <person name="Reed K.M."/>
        </authorList>
    </citation>
    <scope>NUCLEOTIDE SEQUENCE [LARGE SCALE GENOMIC DNA]</scope>
</reference>
<proteinExistence type="predicted"/>
<dbReference type="Proteomes" id="UP000001645">
    <property type="component" value="Unplaced"/>
</dbReference>
<dbReference type="PANTHER" id="PTHR41693">
    <property type="entry name" value="HEME-BINDING PROTEIN 1"/>
    <property type="match status" value="1"/>
</dbReference>
<sequence>IKAPETRAGAAPSCALFLDRGRPSGRVGRTDGRTLPSATRALPAARPGSSVCNQQHSRVRPGLAPGPLVKKGQQQLHGARAGGSEPGEQLPRLQAGPSTAGRATRGCANLTLILDNWRFAITSQLRNLLLFHHHTVLPDYGRIRALSGALDELYEDFSALKEQLGRLSGRFVEVEAFVDQLSRSPGPRTAPGPGPRRRRLPHPALK</sequence>
<evidence type="ECO:0000313" key="4">
    <source>
        <dbReference type="Proteomes" id="UP000001645"/>
    </source>
</evidence>
<feature type="region of interest" description="Disordered" evidence="2">
    <location>
        <begin position="17"/>
        <end position="101"/>
    </location>
</feature>
<feature type="region of interest" description="Disordered" evidence="2">
    <location>
        <begin position="182"/>
        <end position="206"/>
    </location>
</feature>
<protein>
    <submittedName>
        <fullName evidence="3">Uncharacterized protein</fullName>
    </submittedName>
</protein>
<reference evidence="3" key="2">
    <citation type="submission" date="2025-08" db="UniProtKB">
        <authorList>
            <consortium name="Ensembl"/>
        </authorList>
    </citation>
    <scope>IDENTIFICATION</scope>
</reference>
<feature type="coiled-coil region" evidence="1">
    <location>
        <begin position="143"/>
        <end position="170"/>
    </location>
</feature>
<feature type="compositionally biased region" description="Basic residues" evidence="2">
    <location>
        <begin position="195"/>
        <end position="206"/>
    </location>
</feature>
<dbReference type="GeneTree" id="ENSGT00940000178574"/>
<evidence type="ECO:0000256" key="2">
    <source>
        <dbReference type="SAM" id="MobiDB-lite"/>
    </source>
</evidence>
<dbReference type="PANTHER" id="PTHR41693:SF2">
    <property type="entry name" value="BIOGENESIS OF LYSOSOME-RELATED ORGANELLES COMPLEX 1 SUBUNIT 2"/>
    <property type="match status" value="1"/>
</dbReference>
<keyword evidence="4" id="KW-1185">Reference proteome</keyword>
<evidence type="ECO:0000256" key="1">
    <source>
        <dbReference type="SAM" id="Coils"/>
    </source>
</evidence>
<evidence type="ECO:0000313" key="3">
    <source>
        <dbReference type="Ensembl" id="ENSMGAP00000023472.1"/>
    </source>
</evidence>
<dbReference type="InParanoid" id="A0A803XVC6"/>
<dbReference type="AlphaFoldDB" id="A0A803XVC6"/>
<accession>A0A803XVC6</accession>
<name>A0A803XVC6_MELGA</name>
<dbReference type="Ensembl" id="ENSMGAT00000030041.1">
    <property type="protein sequence ID" value="ENSMGAP00000023472.1"/>
    <property type="gene ID" value="ENSMGAG00000019691.1"/>
</dbReference>